<evidence type="ECO:0000256" key="13">
    <source>
        <dbReference type="ARBA" id="ARBA00042373"/>
    </source>
</evidence>
<feature type="non-terminal residue" evidence="16">
    <location>
        <position position="360"/>
    </location>
</feature>
<keyword evidence="11" id="KW-0624">Polysaccharide degradation</keyword>
<feature type="signal peptide" evidence="15">
    <location>
        <begin position="1"/>
        <end position="25"/>
    </location>
</feature>
<reference evidence="16 17" key="1">
    <citation type="submission" date="2014-06" db="EMBL/GenBank/DDBJ databases">
        <title>Evolutionary Origins and Diversification of the Mycorrhizal Mutualists.</title>
        <authorList>
            <consortium name="DOE Joint Genome Institute"/>
            <consortium name="Mycorrhizal Genomics Consortium"/>
            <person name="Kohler A."/>
            <person name="Kuo A."/>
            <person name="Nagy L.G."/>
            <person name="Floudas D."/>
            <person name="Copeland A."/>
            <person name="Barry K.W."/>
            <person name="Cichocki N."/>
            <person name="Veneault-Fourrey C."/>
            <person name="LaButti K."/>
            <person name="Lindquist E.A."/>
            <person name="Lipzen A."/>
            <person name="Lundell T."/>
            <person name="Morin E."/>
            <person name="Murat C."/>
            <person name="Riley R."/>
            <person name="Ohm R."/>
            <person name="Sun H."/>
            <person name="Tunlid A."/>
            <person name="Henrissat B."/>
            <person name="Grigoriev I.V."/>
            <person name="Hibbett D.S."/>
            <person name="Martin F."/>
        </authorList>
    </citation>
    <scope>NUCLEOTIDE SEQUENCE [LARGE SCALE GENOMIC DNA]</scope>
    <source>
        <strain evidence="16 17">SS14</strain>
    </source>
</reference>
<evidence type="ECO:0000256" key="14">
    <source>
        <dbReference type="ARBA" id="ARBA00043078"/>
    </source>
</evidence>
<evidence type="ECO:0000256" key="11">
    <source>
        <dbReference type="ARBA" id="ARBA00023326"/>
    </source>
</evidence>
<evidence type="ECO:0000313" key="16">
    <source>
        <dbReference type="EMBL" id="KIJ40281.1"/>
    </source>
</evidence>
<organism evidence="16 17">
    <name type="scientific">Sphaerobolus stellatus (strain SS14)</name>
    <dbReference type="NCBI Taxonomy" id="990650"/>
    <lineage>
        <taxon>Eukaryota</taxon>
        <taxon>Fungi</taxon>
        <taxon>Dikarya</taxon>
        <taxon>Basidiomycota</taxon>
        <taxon>Agaricomycotina</taxon>
        <taxon>Agaricomycetes</taxon>
        <taxon>Phallomycetidae</taxon>
        <taxon>Geastrales</taxon>
        <taxon>Sphaerobolaceae</taxon>
        <taxon>Sphaerobolus</taxon>
    </lineage>
</organism>
<dbReference type="InterPro" id="IPR017853">
    <property type="entry name" value="GH"/>
</dbReference>
<keyword evidence="10" id="KW-0961">Cell wall biogenesis/degradation</keyword>
<dbReference type="InterPro" id="IPR050732">
    <property type="entry name" value="Beta-glucan_modifiers"/>
</dbReference>
<dbReference type="GO" id="GO:0009986">
    <property type="term" value="C:cell surface"/>
    <property type="evidence" value="ECO:0007669"/>
    <property type="project" value="TreeGrafter"/>
</dbReference>
<comment type="subcellular location">
    <subcellularLocation>
        <location evidence="2">Cell membrane</location>
        <topology evidence="2">Single-pass type II membrane protein</topology>
    </subcellularLocation>
</comment>
<dbReference type="GO" id="GO:0042973">
    <property type="term" value="F:glucan endo-1,3-beta-D-glucosidase activity"/>
    <property type="evidence" value="ECO:0007669"/>
    <property type="project" value="UniProtKB-EC"/>
</dbReference>
<keyword evidence="5" id="KW-1003">Cell membrane</keyword>
<evidence type="ECO:0000313" key="17">
    <source>
        <dbReference type="Proteomes" id="UP000054279"/>
    </source>
</evidence>
<dbReference type="Proteomes" id="UP000054279">
    <property type="component" value="Unassembled WGS sequence"/>
</dbReference>
<evidence type="ECO:0000256" key="8">
    <source>
        <dbReference type="ARBA" id="ARBA00023180"/>
    </source>
</evidence>
<dbReference type="GO" id="GO:0005886">
    <property type="term" value="C:plasma membrane"/>
    <property type="evidence" value="ECO:0007669"/>
    <property type="project" value="UniProtKB-SubCell"/>
</dbReference>
<evidence type="ECO:0000256" key="1">
    <source>
        <dbReference type="ARBA" id="ARBA00000382"/>
    </source>
</evidence>
<comment type="catalytic activity">
    <reaction evidence="1">
        <text>Hydrolysis of (1-&gt;3)-beta-D-glucosidic linkages in (1-&gt;3)-beta-D-glucans.</text>
        <dbReference type="EC" id="3.2.1.39"/>
    </reaction>
</comment>
<evidence type="ECO:0000256" key="5">
    <source>
        <dbReference type="ARBA" id="ARBA00022475"/>
    </source>
</evidence>
<dbReference type="PANTHER" id="PTHR16631">
    <property type="entry name" value="GLUCAN 1,3-BETA-GLUCOSIDASE"/>
    <property type="match status" value="1"/>
</dbReference>
<keyword evidence="6 16" id="KW-0378">Hydrolase</keyword>
<dbReference type="EMBL" id="KN837145">
    <property type="protein sequence ID" value="KIJ40281.1"/>
    <property type="molecule type" value="Genomic_DNA"/>
</dbReference>
<proteinExistence type="inferred from homology"/>
<evidence type="ECO:0000256" key="7">
    <source>
        <dbReference type="ARBA" id="ARBA00023136"/>
    </source>
</evidence>
<dbReference type="GO" id="GO:0071555">
    <property type="term" value="P:cell wall organization"/>
    <property type="evidence" value="ECO:0007669"/>
    <property type="project" value="UniProtKB-KW"/>
</dbReference>
<keyword evidence="8" id="KW-0325">Glycoprotein</keyword>
<dbReference type="OrthoDB" id="77201at2759"/>
<evidence type="ECO:0000256" key="9">
    <source>
        <dbReference type="ARBA" id="ARBA00023277"/>
    </source>
</evidence>
<dbReference type="PANTHER" id="PTHR16631:SF17">
    <property type="entry name" value="GLUCAN ENDO-1,3-BETA-GLUCOSIDASE BTGC"/>
    <property type="match status" value="1"/>
</dbReference>
<sequence length="360" mass="40115">MWFFSRYLTAATLTALLIIVPRVASHPSLESRASCFPGGGAILSAFQKPSQPRSSWWCPASQQHGFLGFSYPMENSNCSDPSNQFAKINQDFQRMKAQFGATMVRIYGPECRNASVWQNLLQAGIANNMAIIPQVWWGFLADQDLWKLTAASIISVLRNNPIAPYVFHSIAFGSEPIGDDVDNGPTQFVSDLKAFKANVSSFGVPVTISEDWDRPGIMSGQNWTGLGPVGQQIAPVIDLVQAHIMPYYHADLFPTAANIWPYFEQYIPFLQANLPNKQIMVSQTLWSSELGGSHDRGFGNPGENLGNFTLYWDTIQSMCSYFKQHQVGWFFHTWDDSQEPGLGLIDDNGNIKIAFDPPKC</sequence>
<evidence type="ECO:0000256" key="3">
    <source>
        <dbReference type="ARBA" id="ARBA00008773"/>
    </source>
</evidence>
<evidence type="ECO:0000256" key="2">
    <source>
        <dbReference type="ARBA" id="ARBA00004401"/>
    </source>
</evidence>
<accession>A0A0C9VQV1</accession>
<comment type="similarity">
    <text evidence="3">Belongs to the glycosyl hydrolase 17 family.</text>
</comment>
<keyword evidence="17" id="KW-1185">Reference proteome</keyword>
<dbReference type="GO" id="GO:0000272">
    <property type="term" value="P:polysaccharide catabolic process"/>
    <property type="evidence" value="ECO:0007669"/>
    <property type="project" value="UniProtKB-KW"/>
</dbReference>
<evidence type="ECO:0000256" key="12">
    <source>
        <dbReference type="ARBA" id="ARBA00037649"/>
    </source>
</evidence>
<feature type="chain" id="PRO_5002205560" description="glucan endo-1,3-beta-D-glucosidase" evidence="15">
    <location>
        <begin position="26"/>
        <end position="360"/>
    </location>
</feature>
<dbReference type="GO" id="GO:0005576">
    <property type="term" value="C:extracellular region"/>
    <property type="evidence" value="ECO:0007669"/>
    <property type="project" value="TreeGrafter"/>
</dbReference>
<dbReference type="EC" id="3.2.1.39" evidence="4"/>
<keyword evidence="9" id="KW-0119">Carbohydrate metabolism</keyword>
<dbReference type="HOGENOM" id="CLU_052206_0_0_1"/>
<evidence type="ECO:0000256" key="6">
    <source>
        <dbReference type="ARBA" id="ARBA00022801"/>
    </source>
</evidence>
<dbReference type="SUPFAM" id="SSF51445">
    <property type="entry name" value="(Trans)glycosidases"/>
    <property type="match status" value="1"/>
</dbReference>
<gene>
    <name evidence="16" type="ORF">M422DRAFT_230234</name>
</gene>
<comment type="function">
    <text evidence="12">Glucanases play a role in cell expansion during growth, in cell-cell fusion during mating, and in spore release during sporulation. This enzyme may be involved in beta-glucan degradation. Active on laminarin and lichenan.</text>
</comment>
<dbReference type="GO" id="GO:0009277">
    <property type="term" value="C:fungal-type cell wall"/>
    <property type="evidence" value="ECO:0007669"/>
    <property type="project" value="TreeGrafter"/>
</dbReference>
<protein>
    <recommendedName>
        <fullName evidence="4">glucan endo-1,3-beta-D-glucosidase</fullName>
        <ecNumber evidence="4">3.2.1.39</ecNumber>
    </recommendedName>
    <alternativeName>
        <fullName evidence="14">Endo-1,3-beta-glucanase btgC</fullName>
    </alternativeName>
    <alternativeName>
        <fullName evidence="13">Laminarinase btgC</fullName>
    </alternativeName>
</protein>
<dbReference type="AlphaFoldDB" id="A0A0C9VQV1"/>
<keyword evidence="7" id="KW-0472">Membrane</keyword>
<evidence type="ECO:0000256" key="4">
    <source>
        <dbReference type="ARBA" id="ARBA00012780"/>
    </source>
</evidence>
<keyword evidence="15" id="KW-0732">Signal</keyword>
<evidence type="ECO:0000256" key="15">
    <source>
        <dbReference type="SAM" id="SignalP"/>
    </source>
</evidence>
<name>A0A0C9VQV1_SPHS4</name>
<evidence type="ECO:0000256" key="10">
    <source>
        <dbReference type="ARBA" id="ARBA00023316"/>
    </source>
</evidence>